<dbReference type="InterPro" id="IPR015876">
    <property type="entry name" value="Acyl-CoA_DS"/>
</dbReference>
<evidence type="ECO:0000256" key="2">
    <source>
        <dbReference type="ARBA" id="ARBA00008749"/>
    </source>
</evidence>
<evidence type="ECO:0000256" key="1">
    <source>
        <dbReference type="ARBA" id="ARBA00004141"/>
    </source>
</evidence>
<proteinExistence type="inferred from homology"/>
<evidence type="ECO:0000256" key="9">
    <source>
        <dbReference type="ARBA" id="ARBA00023136"/>
    </source>
</evidence>
<dbReference type="PANTHER" id="PTHR11351">
    <property type="entry name" value="ACYL-COA DESATURASE"/>
    <property type="match status" value="1"/>
</dbReference>
<dbReference type="GO" id="GO:0016020">
    <property type="term" value="C:membrane"/>
    <property type="evidence" value="ECO:0007669"/>
    <property type="project" value="UniProtKB-SubCell"/>
</dbReference>
<keyword evidence="8" id="KW-0443">Lipid metabolism</keyword>
<keyword evidence="5 10" id="KW-1133">Transmembrane helix</keyword>
<sequence>MEPPSYGWETKPSARQLFRELLTRINVFADRKNWLALTNWVWTLALIPFLLLFFFKYFTWWMLPLGFLYSMVAMGTYGTIWLHRYGTHRAFVFSHPVWRFITRNLVIKIVPEEIYIVSHMVHHAKPEQPGDPYNAKAGGLYCFLADVTSQPIARDLSPEDYERVVKLVAHTGVVANSYEQYQRWGSIAHPLRTTLHFGLNWAFWYGAFYLIGGHLLAVTMFGSAHIWAIGIRTFNFAGHGGGKDKRRDGVDFNRRDLSINQYWPGFVAGEWHNNHHLYASSARAGFLWYQIDLAWYYIKFLSMIGAVSSYQDHRARFLKQHWEPYLARKRADLERSVDAVEHAES</sequence>
<evidence type="ECO:0000256" key="7">
    <source>
        <dbReference type="ARBA" id="ARBA00023004"/>
    </source>
</evidence>
<dbReference type="RefSeq" id="WP_258182706.1">
    <property type="nucleotide sequence ID" value="NZ_PVNK01000025.1"/>
</dbReference>
<comment type="caution">
    <text evidence="12">The sequence shown here is derived from an EMBL/GenBank/DDBJ whole genome shotgun (WGS) entry which is preliminary data.</text>
</comment>
<keyword evidence="3 10" id="KW-0812">Transmembrane</keyword>
<name>A0A2S9YHZ5_9BACT</name>
<dbReference type="GO" id="GO:0016717">
    <property type="term" value="F:oxidoreductase activity, acting on paired donors, with oxidation of a pair of donors resulting in the reduction of molecular oxygen to two molecules of water"/>
    <property type="evidence" value="ECO:0007669"/>
    <property type="project" value="InterPro"/>
</dbReference>
<dbReference type="GO" id="GO:0006631">
    <property type="term" value="P:fatty acid metabolic process"/>
    <property type="evidence" value="ECO:0007669"/>
    <property type="project" value="UniProtKB-KW"/>
</dbReference>
<dbReference type="Proteomes" id="UP000237968">
    <property type="component" value="Unassembled WGS sequence"/>
</dbReference>
<dbReference type="EMBL" id="PVNK01000025">
    <property type="protein sequence ID" value="PRQ04735.1"/>
    <property type="molecule type" value="Genomic_DNA"/>
</dbReference>
<comment type="similarity">
    <text evidence="2">Belongs to the fatty acid desaturase type 2 family.</text>
</comment>
<feature type="transmembrane region" description="Helical" evidence="10">
    <location>
        <begin position="293"/>
        <end position="310"/>
    </location>
</feature>
<dbReference type="InterPro" id="IPR005804">
    <property type="entry name" value="FA_desaturase_dom"/>
</dbReference>
<feature type="transmembrane region" description="Helical" evidence="10">
    <location>
        <begin position="61"/>
        <end position="82"/>
    </location>
</feature>
<evidence type="ECO:0000256" key="5">
    <source>
        <dbReference type="ARBA" id="ARBA00022989"/>
    </source>
</evidence>
<organism evidence="12 13">
    <name type="scientific">Enhygromyxa salina</name>
    <dbReference type="NCBI Taxonomy" id="215803"/>
    <lineage>
        <taxon>Bacteria</taxon>
        <taxon>Pseudomonadati</taxon>
        <taxon>Myxococcota</taxon>
        <taxon>Polyangia</taxon>
        <taxon>Nannocystales</taxon>
        <taxon>Nannocystaceae</taxon>
        <taxon>Enhygromyxa</taxon>
    </lineage>
</organism>
<keyword evidence="13" id="KW-1185">Reference proteome</keyword>
<evidence type="ECO:0000256" key="10">
    <source>
        <dbReference type="SAM" id="Phobius"/>
    </source>
</evidence>
<keyword evidence="7" id="KW-0408">Iron</keyword>
<evidence type="ECO:0000259" key="11">
    <source>
        <dbReference type="Pfam" id="PF00487"/>
    </source>
</evidence>
<comment type="subcellular location">
    <subcellularLocation>
        <location evidence="1">Membrane</location>
        <topology evidence="1">Multi-pass membrane protein</topology>
    </subcellularLocation>
</comment>
<gene>
    <name evidence="12" type="ORF">ENSA5_05000</name>
</gene>
<evidence type="ECO:0000313" key="12">
    <source>
        <dbReference type="EMBL" id="PRQ04735.1"/>
    </source>
</evidence>
<protein>
    <submittedName>
        <fullName evidence="12">Fatty acid desaturase</fullName>
    </submittedName>
</protein>
<feature type="transmembrane region" description="Helical" evidence="10">
    <location>
        <begin position="34"/>
        <end position="55"/>
    </location>
</feature>
<evidence type="ECO:0000256" key="3">
    <source>
        <dbReference type="ARBA" id="ARBA00022692"/>
    </source>
</evidence>
<keyword evidence="9 10" id="KW-0472">Membrane</keyword>
<keyword evidence="6" id="KW-0560">Oxidoreductase</keyword>
<accession>A0A2S9YHZ5</accession>
<dbReference type="Pfam" id="PF00487">
    <property type="entry name" value="FA_desaturase"/>
    <property type="match status" value="1"/>
</dbReference>
<feature type="transmembrane region" description="Helical" evidence="10">
    <location>
        <begin position="202"/>
        <end position="228"/>
    </location>
</feature>
<evidence type="ECO:0000256" key="4">
    <source>
        <dbReference type="ARBA" id="ARBA00022832"/>
    </source>
</evidence>
<keyword evidence="4" id="KW-0276">Fatty acid metabolism</keyword>
<dbReference type="AlphaFoldDB" id="A0A2S9YHZ5"/>
<evidence type="ECO:0000256" key="8">
    <source>
        <dbReference type="ARBA" id="ARBA00023098"/>
    </source>
</evidence>
<evidence type="ECO:0000313" key="13">
    <source>
        <dbReference type="Proteomes" id="UP000237968"/>
    </source>
</evidence>
<feature type="domain" description="Fatty acid desaturase" evidence="11">
    <location>
        <begin position="59"/>
        <end position="298"/>
    </location>
</feature>
<reference evidence="12 13" key="1">
    <citation type="submission" date="2018-03" db="EMBL/GenBank/DDBJ databases">
        <title>Draft Genome Sequences of the Obligatory Marine Myxobacteria Enhygromyxa salina SWB005.</title>
        <authorList>
            <person name="Poehlein A."/>
            <person name="Moghaddam J.A."/>
            <person name="Harms H."/>
            <person name="Alanjari M."/>
            <person name="Koenig G.M."/>
            <person name="Daniel R."/>
            <person name="Schaeberle T.F."/>
        </authorList>
    </citation>
    <scope>NUCLEOTIDE SEQUENCE [LARGE SCALE GENOMIC DNA]</scope>
    <source>
        <strain evidence="12 13">SWB005</strain>
    </source>
</reference>
<evidence type="ECO:0000256" key="6">
    <source>
        <dbReference type="ARBA" id="ARBA00023002"/>
    </source>
</evidence>